<dbReference type="PANTHER" id="PTHR21666:SF288">
    <property type="entry name" value="CELL DIVISION PROTEIN YTFB"/>
    <property type="match status" value="1"/>
</dbReference>
<evidence type="ECO:0000256" key="3">
    <source>
        <dbReference type="ARBA" id="ARBA00022670"/>
    </source>
</evidence>
<dbReference type="GO" id="GO:0030313">
    <property type="term" value="C:cell envelope"/>
    <property type="evidence" value="ECO:0007669"/>
    <property type="project" value="UniProtKB-SubCell"/>
</dbReference>
<dbReference type="OrthoDB" id="9815245at2"/>
<dbReference type="GO" id="GO:0006508">
    <property type="term" value="P:proteolysis"/>
    <property type="evidence" value="ECO:0007669"/>
    <property type="project" value="UniProtKB-KW"/>
</dbReference>
<dbReference type="InterPro" id="IPR045834">
    <property type="entry name" value="Csd3_N2"/>
</dbReference>
<comment type="cofactor">
    <cofactor evidence="1">
        <name>Zn(2+)</name>
        <dbReference type="ChEBI" id="CHEBI:29105"/>
    </cofactor>
</comment>
<dbReference type="GO" id="GO:0004222">
    <property type="term" value="F:metalloendopeptidase activity"/>
    <property type="evidence" value="ECO:0007669"/>
    <property type="project" value="TreeGrafter"/>
</dbReference>
<dbReference type="PANTHER" id="PTHR21666">
    <property type="entry name" value="PEPTIDASE-RELATED"/>
    <property type="match status" value="1"/>
</dbReference>
<dbReference type="EMBL" id="NESN01000002">
    <property type="protein sequence ID" value="PUE53996.1"/>
    <property type="molecule type" value="Genomic_DNA"/>
</dbReference>
<dbReference type="Gene3D" id="3.10.450.350">
    <property type="match status" value="2"/>
</dbReference>
<keyword evidence="4" id="KW-0479">Metal-binding</keyword>
<evidence type="ECO:0000256" key="7">
    <source>
        <dbReference type="ARBA" id="ARBA00023049"/>
    </source>
</evidence>
<dbReference type="Gene3D" id="2.70.70.10">
    <property type="entry name" value="Glucose Permease (Domain IIA)"/>
    <property type="match status" value="1"/>
</dbReference>
<proteinExistence type="predicted"/>
<dbReference type="GO" id="GO:0046872">
    <property type="term" value="F:metal ion binding"/>
    <property type="evidence" value="ECO:0007669"/>
    <property type="project" value="UniProtKB-KW"/>
</dbReference>
<reference evidence="10 11" key="1">
    <citation type="submission" date="2017-04" db="EMBL/GenBank/DDBJ databases">
        <title>Unexpected and diverse lifestyles within the genus Limnohabitans.</title>
        <authorList>
            <person name="Kasalicky V."/>
            <person name="Mehrshad M."/>
            <person name="Andrei S.-A."/>
            <person name="Salcher M."/>
            <person name="Kratochvilova H."/>
            <person name="Simek K."/>
            <person name="Ghai R."/>
        </authorList>
    </citation>
    <scope>NUCLEOTIDE SEQUENCE [LARGE SCALE GENOMIC DNA]</scope>
    <source>
        <strain evidence="10 11">II-B4</strain>
    </source>
</reference>
<dbReference type="Proteomes" id="UP000250790">
    <property type="component" value="Unassembled WGS sequence"/>
</dbReference>
<dbReference type="RefSeq" id="WP_108312000.1">
    <property type="nucleotide sequence ID" value="NZ_NESN01000002.1"/>
</dbReference>
<evidence type="ECO:0000256" key="4">
    <source>
        <dbReference type="ARBA" id="ARBA00022723"/>
    </source>
</evidence>
<evidence type="ECO:0000256" key="1">
    <source>
        <dbReference type="ARBA" id="ARBA00001947"/>
    </source>
</evidence>
<name>A0A315E7U7_9BURK</name>
<keyword evidence="5" id="KW-0378">Hydrolase</keyword>
<comment type="subcellular location">
    <subcellularLocation>
        <location evidence="2">Cell envelope</location>
    </subcellularLocation>
</comment>
<evidence type="ECO:0000256" key="6">
    <source>
        <dbReference type="ARBA" id="ARBA00022833"/>
    </source>
</evidence>
<keyword evidence="11" id="KW-1185">Reference proteome</keyword>
<comment type="caution">
    <text evidence="10">The sequence shown here is derived from an EMBL/GenBank/DDBJ whole genome shotgun (WGS) entry which is preliminary data.</text>
</comment>
<feature type="domain" description="Csd3-like second N-terminal" evidence="9">
    <location>
        <begin position="222"/>
        <end position="332"/>
    </location>
</feature>
<dbReference type="Pfam" id="PF01551">
    <property type="entry name" value="Peptidase_M23"/>
    <property type="match status" value="1"/>
</dbReference>
<evidence type="ECO:0000259" key="9">
    <source>
        <dbReference type="Pfam" id="PF19425"/>
    </source>
</evidence>
<evidence type="ECO:0000256" key="2">
    <source>
        <dbReference type="ARBA" id="ARBA00004196"/>
    </source>
</evidence>
<dbReference type="InterPro" id="IPR016047">
    <property type="entry name" value="M23ase_b-sheet_dom"/>
</dbReference>
<organism evidence="10 11">
    <name type="scientific">Limnohabitans parvus II-B4</name>
    <dbReference type="NCBI Taxonomy" id="1293052"/>
    <lineage>
        <taxon>Bacteria</taxon>
        <taxon>Pseudomonadati</taxon>
        <taxon>Pseudomonadota</taxon>
        <taxon>Betaproteobacteria</taxon>
        <taxon>Burkholderiales</taxon>
        <taxon>Comamonadaceae</taxon>
        <taxon>Limnohabitans</taxon>
    </lineage>
</organism>
<gene>
    <name evidence="10" type="ORF">B9Z37_05290</name>
</gene>
<dbReference type="InterPro" id="IPR050570">
    <property type="entry name" value="Cell_wall_metabolism_enzyme"/>
</dbReference>
<evidence type="ECO:0000259" key="8">
    <source>
        <dbReference type="Pfam" id="PF01551"/>
    </source>
</evidence>
<keyword evidence="7" id="KW-0482">Metalloprotease</keyword>
<keyword evidence="6" id="KW-0862">Zinc</keyword>
<dbReference type="AlphaFoldDB" id="A0A315E7U7"/>
<dbReference type="SUPFAM" id="SSF51261">
    <property type="entry name" value="Duplicated hybrid motif"/>
    <property type="match status" value="1"/>
</dbReference>
<evidence type="ECO:0000256" key="5">
    <source>
        <dbReference type="ARBA" id="ARBA00022801"/>
    </source>
</evidence>
<evidence type="ECO:0000313" key="10">
    <source>
        <dbReference type="EMBL" id="PUE53996.1"/>
    </source>
</evidence>
<keyword evidence="3" id="KW-0645">Protease</keyword>
<sequence length="488" mass="52935">MRFFSSIQSRLVSLFIGFLFLCTAVLGAVLIATQRVLAWLDGQHPQLTRALQASVRWLSRHPKTISTTLACVLLAGGGGAFAIANLGPDISDQPIVTVTMPVEIASLQEQAKSLDLVDINLTRTDSTRASDTPESLLRRLGLVDPQAANFLRSNPLAKQGLRIDGRSVLAEADSQQHLRQLTVRWLNNDTDTFFQRLVVKRTPQGMQAALETSPMNTSIRMTGGTVASSLYDAADEARLPDAVIGQLTQIFSNQIDFHRTLRKGARFSVVYEVLEADGEPVRTGRVLTAEFNNGNKTYQAVWHQEPGQKGNYYSLDGKSLSRAYLASPVAFSRKTSGFSMRLHPIFQTMKAHLGVDYAAPTGTPAQTVGDGVVEFAGVQGGFGNVVIVRHGSNHSTVYAHLSRILVRSGQSVQKGQTIGAVGSTGWSTGPHLHFEFRVNGVHMDPDKVIQQAQSTPISPTAMARFRSTSAEARAQLEAAAQMREGAAQ</sequence>
<dbReference type="Pfam" id="PF19425">
    <property type="entry name" value="Csd3_N2"/>
    <property type="match status" value="1"/>
</dbReference>
<dbReference type="InterPro" id="IPR011055">
    <property type="entry name" value="Dup_hybrid_motif"/>
</dbReference>
<evidence type="ECO:0000313" key="11">
    <source>
        <dbReference type="Proteomes" id="UP000250790"/>
    </source>
</evidence>
<accession>A0A315E7U7</accession>
<dbReference type="CDD" id="cd12797">
    <property type="entry name" value="M23_peptidase"/>
    <property type="match status" value="1"/>
</dbReference>
<protein>
    <submittedName>
        <fullName evidence="10">Peptidase M23</fullName>
    </submittedName>
</protein>
<feature type="domain" description="M23ase beta-sheet core" evidence="8">
    <location>
        <begin position="351"/>
        <end position="445"/>
    </location>
</feature>